<dbReference type="AlphaFoldDB" id="A0AAU9EI16"/>
<dbReference type="Pfam" id="PF04307">
    <property type="entry name" value="YdjM"/>
    <property type="match status" value="1"/>
</dbReference>
<accession>A0AAU9EI16</accession>
<dbReference type="KEGG" id="hprf:HLPR_15090"/>
<evidence type="ECO:0000313" key="3">
    <source>
        <dbReference type="Proteomes" id="UP001321786"/>
    </source>
</evidence>
<feature type="transmembrane region" description="Helical" evidence="1">
    <location>
        <begin position="147"/>
        <end position="166"/>
    </location>
</feature>
<proteinExistence type="predicted"/>
<dbReference type="InterPro" id="IPR053170">
    <property type="entry name" value="Transcription_regulator"/>
</dbReference>
<name>A0AAU9EI16_9FIRM</name>
<dbReference type="RefSeq" id="WP_338534844.1">
    <property type="nucleotide sequence ID" value="NZ_AP028654.1"/>
</dbReference>
<dbReference type="EMBL" id="AP028654">
    <property type="protein sequence ID" value="BEP29178.1"/>
    <property type="molecule type" value="Genomic_DNA"/>
</dbReference>
<reference evidence="2 3" key="1">
    <citation type="submission" date="2023-08" db="EMBL/GenBank/DDBJ databases">
        <title>Helicovermis profunda gen. nov., sp. nov., a novel mesophilic, fermentative bacterium within the Bacillota from a deep-sea hydrothermal vent chimney.</title>
        <authorList>
            <person name="Miyazaki U."/>
            <person name="Mizutani D."/>
            <person name="Hashimoto Y."/>
            <person name="Tame A."/>
            <person name="Sawayama S."/>
            <person name="Miyazaki J."/>
            <person name="Takai K."/>
            <person name="Nakagawa S."/>
        </authorList>
    </citation>
    <scope>NUCLEOTIDE SEQUENCE [LARGE SCALE GENOMIC DNA]</scope>
    <source>
        <strain evidence="2 3">S502</strain>
    </source>
</reference>
<dbReference type="PANTHER" id="PTHR40031:SF1">
    <property type="entry name" value="MEMBRANE-BOUND METAL-DEPENDENT HYDROLASE"/>
    <property type="match status" value="1"/>
</dbReference>
<keyword evidence="1" id="KW-1133">Transmembrane helix</keyword>
<keyword evidence="2" id="KW-0378">Hydrolase</keyword>
<feature type="transmembrane region" description="Helical" evidence="1">
    <location>
        <begin position="88"/>
        <end position="107"/>
    </location>
</feature>
<keyword evidence="1" id="KW-0812">Transmembrane</keyword>
<dbReference type="PANTHER" id="PTHR40031">
    <property type="entry name" value="HYPOTHETICAL MEMBRANE SPANNING PROTEIN"/>
    <property type="match status" value="1"/>
</dbReference>
<feature type="transmembrane region" description="Helical" evidence="1">
    <location>
        <begin position="64"/>
        <end position="82"/>
    </location>
</feature>
<keyword evidence="3" id="KW-1185">Reference proteome</keyword>
<gene>
    <name evidence="2" type="ORF">HLPR_15090</name>
</gene>
<protein>
    <submittedName>
        <fullName evidence="2">Metal-dependent hydrolase</fullName>
    </submittedName>
</protein>
<dbReference type="GO" id="GO:0016787">
    <property type="term" value="F:hydrolase activity"/>
    <property type="evidence" value="ECO:0007669"/>
    <property type="project" value="UniProtKB-KW"/>
</dbReference>
<feature type="transmembrane region" description="Helical" evidence="1">
    <location>
        <begin position="119"/>
        <end position="141"/>
    </location>
</feature>
<dbReference type="Proteomes" id="UP001321786">
    <property type="component" value="Chromosome"/>
</dbReference>
<keyword evidence="1" id="KW-0472">Membrane</keyword>
<organism evidence="2 3">
    <name type="scientific">Helicovermis profundi</name>
    <dbReference type="NCBI Taxonomy" id="3065157"/>
    <lineage>
        <taxon>Bacteria</taxon>
        <taxon>Bacillati</taxon>
        <taxon>Bacillota</taxon>
        <taxon>Clostridia</taxon>
        <taxon>Helicovermis</taxon>
    </lineage>
</organism>
<evidence type="ECO:0000256" key="1">
    <source>
        <dbReference type="SAM" id="Phobius"/>
    </source>
</evidence>
<dbReference type="InterPro" id="IPR007404">
    <property type="entry name" value="YdjM-like"/>
</dbReference>
<sequence>MDPLTHGVLGAAVSAFSGQTVSLTNPMTIAAIVGSIVPDIDVVIRLFKDDMYYLRHHRGRSHSLPFLILYSFVITFILSFIFKGMNMPLVFLFSFLGATSHTLMDILNSYGAMLFNKKLKFNLLTLYDPFISLISLFLIFYRNQNNITLITSAVLVAVYLYIRYIWKTKACDFVKKYYNILEKDTIITILPSLKTFYKWDYIISSKEESIVGNVNIFSKKINEIKRLNKIDKNLVNVFRSTKLGKCFMDYSPNVHVSHEEKKDTVILNIVDLRFIFKDDFLHNATLVIDKDYNVLEAYAHPYNREKFIPILDVV</sequence>
<evidence type="ECO:0000313" key="2">
    <source>
        <dbReference type="EMBL" id="BEP29178.1"/>
    </source>
</evidence>